<proteinExistence type="predicted"/>
<reference evidence="1 2" key="1">
    <citation type="submission" date="2010-12" db="EMBL/GenBank/DDBJ databases">
        <authorList>
            <person name="Muzny D."/>
            <person name="Qin X."/>
            <person name="Deng J."/>
            <person name="Jiang H."/>
            <person name="Liu Y."/>
            <person name="Qu J."/>
            <person name="Song X.-Z."/>
            <person name="Zhang L."/>
            <person name="Thornton R."/>
            <person name="Coyle M."/>
            <person name="Francisco L."/>
            <person name="Jackson L."/>
            <person name="Javaid M."/>
            <person name="Korchina V."/>
            <person name="Kovar C."/>
            <person name="Mata R."/>
            <person name="Mathew T."/>
            <person name="Ngo R."/>
            <person name="Nguyen L."/>
            <person name="Nguyen N."/>
            <person name="Okwuonu G."/>
            <person name="Ongeri F."/>
            <person name="Pham C."/>
            <person name="Simmons D."/>
            <person name="Wilczek-Boney K."/>
            <person name="Hale W."/>
            <person name="Jakkamsetti A."/>
            <person name="Pham P."/>
            <person name="Ruth R."/>
            <person name="San Lucas F."/>
            <person name="Warren J."/>
            <person name="Zhang J."/>
            <person name="Zhao Z."/>
            <person name="Zhou C."/>
            <person name="Zhu D."/>
            <person name="Lee S."/>
            <person name="Bess C."/>
            <person name="Blankenburg K."/>
            <person name="Forbes L."/>
            <person name="Fu Q."/>
            <person name="Gubbala S."/>
            <person name="Hirani K."/>
            <person name="Jayaseelan J.C."/>
            <person name="Lara F."/>
            <person name="Munidasa M."/>
            <person name="Palculict T."/>
            <person name="Patil S."/>
            <person name="Pu L.-L."/>
            <person name="Saada N."/>
            <person name="Tang L."/>
            <person name="Weissenberger G."/>
            <person name="Zhu Y."/>
            <person name="Hemphill L."/>
            <person name="Shang Y."/>
            <person name="Youmans B."/>
            <person name="Ayvaz T."/>
            <person name="Ross M."/>
            <person name="Santibanez J."/>
            <person name="Aqrawi P."/>
            <person name="Gross S."/>
            <person name="Joshi V."/>
            <person name="Fowler G."/>
            <person name="Nazareth L."/>
            <person name="Reid J."/>
            <person name="Worley K."/>
            <person name="Petrosino J."/>
            <person name="Highlander S."/>
            <person name="Gibbs R."/>
        </authorList>
    </citation>
    <scope>NUCLEOTIDE SEQUENCE [LARGE SCALE GENOMIC DNA]</scope>
    <source>
        <strain evidence="2">DSM 15952 / CCUG 50447 / LMG 22039 / TP 1.5</strain>
    </source>
</reference>
<dbReference type="Proteomes" id="UP000010296">
    <property type="component" value="Unassembled WGS sequence"/>
</dbReference>
<dbReference type="STRING" id="888064.HMPREF9088_2296"/>
<evidence type="ECO:0000313" key="1">
    <source>
        <dbReference type="EMBL" id="EFU72860.1"/>
    </source>
</evidence>
<accession>E6LIV6</accession>
<organism evidence="1 2">
    <name type="scientific">Enterococcus italicus (strain DSM 15952 / CCUG 50447 / LMG 22039 / TP 1.5)</name>
    <dbReference type="NCBI Taxonomy" id="888064"/>
    <lineage>
        <taxon>Bacteria</taxon>
        <taxon>Bacillati</taxon>
        <taxon>Bacillota</taxon>
        <taxon>Bacilli</taxon>
        <taxon>Lactobacillales</taxon>
        <taxon>Enterococcaceae</taxon>
        <taxon>Enterococcus</taxon>
    </lineage>
</organism>
<dbReference type="EMBL" id="AEPV01000097">
    <property type="protein sequence ID" value="EFU72860.1"/>
    <property type="molecule type" value="Genomic_DNA"/>
</dbReference>
<gene>
    <name evidence="1" type="ORF">HMPREF9088_2296</name>
</gene>
<dbReference type="eggNOG" id="COG0389">
    <property type="taxonomic scope" value="Bacteria"/>
</dbReference>
<comment type="caution">
    <text evidence="1">The sequence shown here is derived from an EMBL/GenBank/DDBJ whole genome shotgun (WGS) entry which is preliminary data.</text>
</comment>
<protein>
    <submittedName>
        <fullName evidence="1">Uncharacterized protein</fullName>
    </submittedName>
</protein>
<sequence>MSYPSDDPSQRGNGLILASSPAAKKAYGISNVSRSRDLPFPYPEDLVIAPPMMALYMRKNIWMLQAFIGKEALEDDDALDEDED</sequence>
<evidence type="ECO:0000313" key="2">
    <source>
        <dbReference type="Proteomes" id="UP000010296"/>
    </source>
</evidence>
<name>E6LIV6_ENTI1</name>
<dbReference type="HOGENOM" id="CLU_2522431_0_0_9"/>
<keyword evidence="2" id="KW-1185">Reference proteome</keyword>
<dbReference type="AlphaFoldDB" id="E6LIV6"/>